<evidence type="ECO:0000256" key="1">
    <source>
        <dbReference type="SAM" id="MobiDB-lite"/>
    </source>
</evidence>
<gene>
    <name evidence="4" type="ORF">C8F04DRAFT_1252851</name>
</gene>
<keyword evidence="2" id="KW-0472">Membrane</keyword>
<accession>A0AAD6T811</accession>
<evidence type="ECO:0000313" key="5">
    <source>
        <dbReference type="Proteomes" id="UP001218188"/>
    </source>
</evidence>
<feature type="domain" description="DUF6533" evidence="3">
    <location>
        <begin position="15"/>
        <end position="60"/>
    </location>
</feature>
<dbReference type="Pfam" id="PF20151">
    <property type="entry name" value="DUF6533"/>
    <property type="match status" value="1"/>
</dbReference>
<name>A0AAD6T811_9AGAR</name>
<keyword evidence="2" id="KW-0812">Transmembrane</keyword>
<evidence type="ECO:0000256" key="2">
    <source>
        <dbReference type="SAM" id="Phobius"/>
    </source>
</evidence>
<sequence length="270" mass="30425">MADAVVAQQLVITNYVHLIGITILYYDHFITLGPEIHLLWRRRISLSAYWLYVNRYFGFFSGIPVATLPFLTVSDKICTRFSIFRELVLVITQPIASKFAASWEGLFIFNTVIFVMTVYNTYTTRRQMALLNANNDGEQDHSPPPNDLHHLMMRDGAMYFGIMALANLANIATYYFSGPVVPGSLAIFANCISITMISRMMLNLHVYAMNTGIMSESPPGPADAQNIRNAPPALWRLPIILTDPDFTSQRSTSNSRRTTSSAAIVEDERR</sequence>
<keyword evidence="2" id="KW-1133">Transmembrane helix</keyword>
<evidence type="ECO:0000313" key="4">
    <source>
        <dbReference type="EMBL" id="KAJ7041521.1"/>
    </source>
</evidence>
<dbReference type="Proteomes" id="UP001218188">
    <property type="component" value="Unassembled WGS sequence"/>
</dbReference>
<feature type="compositionally biased region" description="Low complexity" evidence="1">
    <location>
        <begin position="247"/>
        <end position="261"/>
    </location>
</feature>
<dbReference type="AlphaFoldDB" id="A0AAD6T811"/>
<feature type="transmembrane region" description="Helical" evidence="2">
    <location>
        <begin position="157"/>
        <end position="177"/>
    </location>
</feature>
<keyword evidence="5" id="KW-1185">Reference proteome</keyword>
<reference evidence="4" key="1">
    <citation type="submission" date="2023-03" db="EMBL/GenBank/DDBJ databases">
        <title>Massive genome expansion in bonnet fungi (Mycena s.s.) driven by repeated elements and novel gene families across ecological guilds.</title>
        <authorList>
            <consortium name="Lawrence Berkeley National Laboratory"/>
            <person name="Harder C.B."/>
            <person name="Miyauchi S."/>
            <person name="Viragh M."/>
            <person name="Kuo A."/>
            <person name="Thoen E."/>
            <person name="Andreopoulos B."/>
            <person name="Lu D."/>
            <person name="Skrede I."/>
            <person name="Drula E."/>
            <person name="Henrissat B."/>
            <person name="Morin E."/>
            <person name="Kohler A."/>
            <person name="Barry K."/>
            <person name="LaButti K."/>
            <person name="Morin E."/>
            <person name="Salamov A."/>
            <person name="Lipzen A."/>
            <person name="Mereny Z."/>
            <person name="Hegedus B."/>
            <person name="Baldrian P."/>
            <person name="Stursova M."/>
            <person name="Weitz H."/>
            <person name="Taylor A."/>
            <person name="Grigoriev I.V."/>
            <person name="Nagy L.G."/>
            <person name="Martin F."/>
            <person name="Kauserud H."/>
        </authorList>
    </citation>
    <scope>NUCLEOTIDE SEQUENCE</scope>
    <source>
        <strain evidence="4">CBHHK200</strain>
    </source>
</reference>
<protein>
    <recommendedName>
        <fullName evidence="3">DUF6533 domain-containing protein</fullName>
    </recommendedName>
</protein>
<comment type="caution">
    <text evidence="4">The sequence shown here is derived from an EMBL/GenBank/DDBJ whole genome shotgun (WGS) entry which is preliminary data.</text>
</comment>
<dbReference type="InterPro" id="IPR045340">
    <property type="entry name" value="DUF6533"/>
</dbReference>
<feature type="transmembrane region" description="Helical" evidence="2">
    <location>
        <begin position="105"/>
        <end position="122"/>
    </location>
</feature>
<evidence type="ECO:0000259" key="3">
    <source>
        <dbReference type="Pfam" id="PF20151"/>
    </source>
</evidence>
<feature type="transmembrane region" description="Helical" evidence="2">
    <location>
        <begin position="183"/>
        <end position="202"/>
    </location>
</feature>
<feature type="region of interest" description="Disordered" evidence="1">
    <location>
        <begin position="246"/>
        <end position="270"/>
    </location>
</feature>
<feature type="transmembrane region" description="Helical" evidence="2">
    <location>
        <begin position="47"/>
        <end position="66"/>
    </location>
</feature>
<dbReference type="EMBL" id="JARJCM010000016">
    <property type="protein sequence ID" value="KAJ7041521.1"/>
    <property type="molecule type" value="Genomic_DNA"/>
</dbReference>
<proteinExistence type="predicted"/>
<feature type="transmembrane region" description="Helical" evidence="2">
    <location>
        <begin position="6"/>
        <end position="26"/>
    </location>
</feature>
<organism evidence="4 5">
    <name type="scientific">Mycena alexandri</name>
    <dbReference type="NCBI Taxonomy" id="1745969"/>
    <lineage>
        <taxon>Eukaryota</taxon>
        <taxon>Fungi</taxon>
        <taxon>Dikarya</taxon>
        <taxon>Basidiomycota</taxon>
        <taxon>Agaricomycotina</taxon>
        <taxon>Agaricomycetes</taxon>
        <taxon>Agaricomycetidae</taxon>
        <taxon>Agaricales</taxon>
        <taxon>Marasmiineae</taxon>
        <taxon>Mycenaceae</taxon>
        <taxon>Mycena</taxon>
    </lineage>
</organism>